<dbReference type="InterPro" id="IPR036583">
    <property type="entry name" value="23S_rRNA_IVS_sf"/>
</dbReference>
<reference evidence="1 2" key="1">
    <citation type="submission" date="2024-12" db="EMBL/GenBank/DDBJ databases">
        <authorList>
            <person name="Hu S."/>
        </authorList>
    </citation>
    <scope>NUCLEOTIDE SEQUENCE [LARGE SCALE GENOMIC DNA]</scope>
    <source>
        <strain evidence="1 2">THG-T11</strain>
    </source>
</reference>
<organism evidence="1 2">
    <name type="scientific">Pedobacter ureilyticus</name>
    <dbReference type="NCBI Taxonomy" id="1393051"/>
    <lineage>
        <taxon>Bacteria</taxon>
        <taxon>Pseudomonadati</taxon>
        <taxon>Bacteroidota</taxon>
        <taxon>Sphingobacteriia</taxon>
        <taxon>Sphingobacteriales</taxon>
        <taxon>Sphingobacteriaceae</taxon>
        <taxon>Pedobacter</taxon>
    </lineage>
</organism>
<dbReference type="Gene3D" id="1.20.1440.60">
    <property type="entry name" value="23S rRNA-intervening sequence"/>
    <property type="match status" value="1"/>
</dbReference>
<proteinExistence type="predicted"/>
<dbReference type="InterPro" id="IPR012657">
    <property type="entry name" value="23S_rRNA-intervening_sequence"/>
</dbReference>
<evidence type="ECO:0000313" key="2">
    <source>
        <dbReference type="Proteomes" id="UP001517247"/>
    </source>
</evidence>
<dbReference type="PANTHER" id="PTHR38471:SF2">
    <property type="entry name" value="FOUR HELIX BUNDLE PROTEIN"/>
    <property type="match status" value="1"/>
</dbReference>
<dbReference type="Proteomes" id="UP001517247">
    <property type="component" value="Unassembled WGS sequence"/>
</dbReference>
<dbReference type="EMBL" id="SSHJ02000005">
    <property type="protein sequence ID" value="MFN0255339.1"/>
    <property type="molecule type" value="Genomic_DNA"/>
</dbReference>
<dbReference type="RefSeq" id="WP_138722450.1">
    <property type="nucleotide sequence ID" value="NZ_SSHJ02000005.1"/>
</dbReference>
<dbReference type="PANTHER" id="PTHR38471">
    <property type="entry name" value="FOUR HELIX BUNDLE PROTEIN"/>
    <property type="match status" value="1"/>
</dbReference>
<dbReference type="CDD" id="cd16377">
    <property type="entry name" value="23S_rRNA_IVP_like"/>
    <property type="match status" value="1"/>
</dbReference>
<keyword evidence="2" id="KW-1185">Reference proteome</keyword>
<comment type="caution">
    <text evidence="1">The sequence shown here is derived from an EMBL/GenBank/DDBJ whole genome shotgun (WGS) entry which is preliminary data.</text>
</comment>
<name>A0ABW9J496_9SPHI</name>
<dbReference type="Pfam" id="PF05635">
    <property type="entry name" value="23S_rRNA_IVP"/>
    <property type="match status" value="1"/>
</dbReference>
<evidence type="ECO:0000313" key="1">
    <source>
        <dbReference type="EMBL" id="MFN0255339.1"/>
    </source>
</evidence>
<accession>A0ABW9J496</accession>
<gene>
    <name evidence="1" type="ORF">E6A44_007125</name>
</gene>
<dbReference type="SUPFAM" id="SSF158446">
    <property type="entry name" value="IVS-encoded protein-like"/>
    <property type="match status" value="1"/>
</dbReference>
<protein>
    <submittedName>
        <fullName evidence="1">Four helix bundle protein</fullName>
    </submittedName>
</protein>
<dbReference type="NCBIfam" id="TIGR02436">
    <property type="entry name" value="four helix bundle protein"/>
    <property type="match status" value="1"/>
</dbReference>
<sequence length="124" mass="14500">MEQEKKAYIDLEVWKEARALTNQVYVATKSFPKEEVFGLVSQMRRSAVSVPSNIAEGCGRNYPKDSIQFFFIARGSIYELETQLYISFDQHYIDEVTLKSILQKLETTRKLLNGFIKYYQQLVK</sequence>